<dbReference type="RefSeq" id="WP_132250671.1">
    <property type="nucleotide sequence ID" value="NZ_SMAL01000002.1"/>
</dbReference>
<evidence type="ECO:0000256" key="1">
    <source>
        <dbReference type="SAM" id="Phobius"/>
    </source>
</evidence>
<dbReference type="Proteomes" id="UP000294902">
    <property type="component" value="Unassembled WGS sequence"/>
</dbReference>
<reference evidence="3 4" key="1">
    <citation type="submission" date="2019-03" db="EMBL/GenBank/DDBJ databases">
        <title>Genomic Encyclopedia of Type Strains, Phase IV (KMG-IV): sequencing the most valuable type-strain genomes for metagenomic binning, comparative biology and taxonomic classification.</title>
        <authorList>
            <person name="Goeker M."/>
        </authorList>
    </citation>
    <scope>NUCLEOTIDE SEQUENCE [LARGE SCALE GENOMIC DNA]</scope>
    <source>
        <strain evidence="3 4">DSM 24629</strain>
    </source>
</reference>
<organism evidence="3 4">
    <name type="scientific">Natranaerovirga pectinivora</name>
    <dbReference type="NCBI Taxonomy" id="682400"/>
    <lineage>
        <taxon>Bacteria</taxon>
        <taxon>Bacillati</taxon>
        <taxon>Bacillota</taxon>
        <taxon>Clostridia</taxon>
        <taxon>Lachnospirales</taxon>
        <taxon>Natranaerovirgaceae</taxon>
        <taxon>Natranaerovirga</taxon>
    </lineage>
</organism>
<sequence>MKSNLDNMFLKYRILKIFIVLFFITTTFSLIKHYHNDSIVLFFLRPSGYIHKAPDLDTYYNIHLYYYLDDNDTFDAYQITKYSDNKWRNNFLERKLVGNVEINNRNVYYQTTPTLSPIFFFDTSNRGYVLSLMGIIDEPDIQSISLTTPSGTFYADYMDEKDQKTYFIISSVEYPPTSRTRHSHGSSYHFSFDDVIVNDETLIIKK</sequence>
<gene>
    <name evidence="3" type="ORF">EDC18_102362</name>
</gene>
<dbReference type="InterPro" id="IPR025377">
    <property type="entry name" value="DUF4367"/>
</dbReference>
<keyword evidence="4" id="KW-1185">Reference proteome</keyword>
<name>A0A4R3MTF7_9FIRM</name>
<dbReference type="AlphaFoldDB" id="A0A4R3MTF7"/>
<keyword evidence="1" id="KW-1133">Transmembrane helix</keyword>
<protein>
    <recommendedName>
        <fullName evidence="2">DUF4367 domain-containing protein</fullName>
    </recommendedName>
</protein>
<evidence type="ECO:0000313" key="4">
    <source>
        <dbReference type="Proteomes" id="UP000294902"/>
    </source>
</evidence>
<feature type="domain" description="DUF4367" evidence="2">
    <location>
        <begin position="41"/>
        <end position="141"/>
    </location>
</feature>
<proteinExistence type="predicted"/>
<feature type="transmembrane region" description="Helical" evidence="1">
    <location>
        <begin position="12"/>
        <end position="31"/>
    </location>
</feature>
<accession>A0A4R3MTF7</accession>
<evidence type="ECO:0000313" key="3">
    <source>
        <dbReference type="EMBL" id="TCT16344.1"/>
    </source>
</evidence>
<dbReference type="EMBL" id="SMAL01000002">
    <property type="protein sequence ID" value="TCT16344.1"/>
    <property type="molecule type" value="Genomic_DNA"/>
</dbReference>
<keyword evidence="1" id="KW-0472">Membrane</keyword>
<comment type="caution">
    <text evidence="3">The sequence shown here is derived from an EMBL/GenBank/DDBJ whole genome shotgun (WGS) entry which is preliminary data.</text>
</comment>
<keyword evidence="1" id="KW-0812">Transmembrane</keyword>
<dbReference type="Pfam" id="PF14285">
    <property type="entry name" value="DUF4367"/>
    <property type="match status" value="1"/>
</dbReference>
<evidence type="ECO:0000259" key="2">
    <source>
        <dbReference type="Pfam" id="PF14285"/>
    </source>
</evidence>